<comment type="caution">
    <text evidence="1">The sequence shown here is derived from an EMBL/GenBank/DDBJ whole genome shotgun (WGS) entry which is preliminary data.</text>
</comment>
<gene>
    <name evidence="1" type="ORF">LEP1GSC047_0479</name>
</gene>
<protein>
    <submittedName>
        <fullName evidence="1">Uncharacterized protein</fullName>
    </submittedName>
</protein>
<dbReference type="AlphaFoldDB" id="V6HBD2"/>
<accession>V6HBD2</accession>
<proteinExistence type="predicted"/>
<evidence type="ECO:0000313" key="1">
    <source>
        <dbReference type="EMBL" id="EQA35888.1"/>
    </source>
</evidence>
<sequence>MKDMSSLGRNDRINHFVFSKPSGLGSIFRETNRGNRE</sequence>
<dbReference type="EMBL" id="AHMM02000024">
    <property type="protein sequence ID" value="EQA35888.1"/>
    <property type="molecule type" value="Genomic_DNA"/>
</dbReference>
<evidence type="ECO:0000313" key="2">
    <source>
        <dbReference type="Proteomes" id="UP000018719"/>
    </source>
</evidence>
<name>V6HBD2_9LEPT</name>
<organism evidence="1 2">
    <name type="scientific">Leptospira inadai serovar Lyme str. 10</name>
    <dbReference type="NCBI Taxonomy" id="1049790"/>
    <lineage>
        <taxon>Bacteria</taxon>
        <taxon>Pseudomonadati</taxon>
        <taxon>Spirochaetota</taxon>
        <taxon>Spirochaetia</taxon>
        <taxon>Leptospirales</taxon>
        <taxon>Leptospiraceae</taxon>
        <taxon>Leptospira</taxon>
    </lineage>
</organism>
<dbReference type="Proteomes" id="UP000018719">
    <property type="component" value="Unassembled WGS sequence"/>
</dbReference>
<reference evidence="1 2" key="1">
    <citation type="submission" date="2013-05" db="EMBL/GenBank/DDBJ databases">
        <authorList>
            <person name="Harkins D.M."/>
            <person name="Durkin A.S."/>
            <person name="Brinkac L.M."/>
            <person name="Haft D.H."/>
            <person name="Selengut J.D."/>
            <person name="Sanka R."/>
            <person name="DePew J."/>
            <person name="Purushe J."/>
            <person name="Hartskeerl R.A."/>
            <person name="Ahmed A."/>
            <person name="van der Linden H."/>
            <person name="Goris M.G.A."/>
            <person name="Vinetz J.M."/>
            <person name="Sutton G.G."/>
            <person name="Nierman W.C."/>
            <person name="Fouts D.E."/>
        </authorList>
    </citation>
    <scope>NUCLEOTIDE SEQUENCE [LARGE SCALE GENOMIC DNA]</scope>
    <source>
        <strain evidence="1 2">10</strain>
    </source>
</reference>